<dbReference type="AlphaFoldDB" id="A0A1I6SXR7"/>
<organism evidence="2 3">
    <name type="scientific">Lutibacter maritimus</name>
    <dbReference type="NCBI Taxonomy" id="593133"/>
    <lineage>
        <taxon>Bacteria</taxon>
        <taxon>Pseudomonadati</taxon>
        <taxon>Bacteroidota</taxon>
        <taxon>Flavobacteriia</taxon>
        <taxon>Flavobacteriales</taxon>
        <taxon>Flavobacteriaceae</taxon>
        <taxon>Lutibacter</taxon>
    </lineage>
</organism>
<evidence type="ECO:0000313" key="2">
    <source>
        <dbReference type="EMBL" id="SFS81761.1"/>
    </source>
</evidence>
<accession>A0A1I6SXR7</accession>
<dbReference type="SUPFAM" id="SSF50242">
    <property type="entry name" value="TIMP-like"/>
    <property type="match status" value="1"/>
</dbReference>
<keyword evidence="1" id="KW-0732">Signal</keyword>
<feature type="signal peptide" evidence="1">
    <location>
        <begin position="1"/>
        <end position="22"/>
    </location>
</feature>
<reference evidence="3" key="1">
    <citation type="submission" date="2016-10" db="EMBL/GenBank/DDBJ databases">
        <authorList>
            <person name="Varghese N."/>
            <person name="Submissions S."/>
        </authorList>
    </citation>
    <scope>NUCLEOTIDE SEQUENCE [LARGE SCALE GENOMIC DNA]</scope>
    <source>
        <strain evidence="3">DSM 24450</strain>
    </source>
</reference>
<dbReference type="Proteomes" id="UP000199312">
    <property type="component" value="Unassembled WGS sequence"/>
</dbReference>
<name>A0A1I6SXR7_9FLAO</name>
<evidence type="ECO:0000256" key="1">
    <source>
        <dbReference type="SAM" id="SignalP"/>
    </source>
</evidence>
<dbReference type="OrthoDB" id="1432911at2"/>
<dbReference type="Gene3D" id="2.40.50.120">
    <property type="match status" value="1"/>
</dbReference>
<keyword evidence="3" id="KW-1185">Reference proteome</keyword>
<sequence>MKLNLIKTFLLLFILTSYSANACECIIIKSIEKEFKSADYVLSGKVVQIDYVQILQEKDGKSRVFTSKSRDKFDIFKGRVLAKITFDSIEVFKGNKRKKEVIIYTGSSGGGDCGYYFELNEQYLIYAFKDSWGTKELRDNKRKHKQTLYTDRCTRTKVVDSEEIEKIRLLKE</sequence>
<dbReference type="RefSeq" id="WP_090230781.1">
    <property type="nucleotide sequence ID" value="NZ_FOZP01000013.1"/>
</dbReference>
<proteinExistence type="predicted"/>
<evidence type="ECO:0000313" key="3">
    <source>
        <dbReference type="Proteomes" id="UP000199312"/>
    </source>
</evidence>
<dbReference type="EMBL" id="FOZP01000013">
    <property type="protein sequence ID" value="SFS81761.1"/>
    <property type="molecule type" value="Genomic_DNA"/>
</dbReference>
<dbReference type="InterPro" id="IPR008993">
    <property type="entry name" value="TIMP-like_OB-fold"/>
</dbReference>
<gene>
    <name evidence="2" type="ORF">SAMN04488006_0195</name>
</gene>
<protein>
    <submittedName>
        <fullName evidence="2">Tissue inhibitor of metalloproteinase</fullName>
    </submittedName>
</protein>
<feature type="chain" id="PRO_5011688277" evidence="1">
    <location>
        <begin position="23"/>
        <end position="172"/>
    </location>
</feature>